<feature type="compositionally biased region" description="Polar residues" evidence="1">
    <location>
        <begin position="170"/>
        <end position="197"/>
    </location>
</feature>
<feature type="compositionally biased region" description="Basic and acidic residues" evidence="1">
    <location>
        <begin position="106"/>
        <end position="144"/>
    </location>
</feature>
<feature type="region of interest" description="Disordered" evidence="1">
    <location>
        <begin position="54"/>
        <end position="217"/>
    </location>
</feature>
<feature type="domain" description="eCIS core" evidence="2">
    <location>
        <begin position="203"/>
        <end position="280"/>
    </location>
</feature>
<keyword evidence="4" id="KW-1185">Reference proteome</keyword>
<feature type="compositionally biased region" description="Basic and acidic residues" evidence="1">
    <location>
        <begin position="1317"/>
        <end position="1328"/>
    </location>
</feature>
<feature type="compositionally biased region" description="Acidic residues" evidence="1">
    <location>
        <begin position="158"/>
        <end position="169"/>
    </location>
</feature>
<evidence type="ECO:0000313" key="4">
    <source>
        <dbReference type="Proteomes" id="UP001597319"/>
    </source>
</evidence>
<proteinExistence type="predicted"/>
<feature type="region of interest" description="Disordered" evidence="1">
    <location>
        <begin position="1302"/>
        <end position="1328"/>
    </location>
</feature>
<feature type="compositionally biased region" description="Polar residues" evidence="1">
    <location>
        <begin position="54"/>
        <end position="66"/>
    </location>
</feature>
<evidence type="ECO:0000256" key="1">
    <source>
        <dbReference type="SAM" id="MobiDB-lite"/>
    </source>
</evidence>
<sequence length="1328" mass="148431">MFKTATTHTTNAKSSNSSLFQKEKGDGAFIQPKLNIGKPGDKYEVEADKVANTIVSKGNDQSNSFFSPAPVVQKQSEEEVQKRENTENQIQQKPLVEHISPLVQRQPEEEPVQQKEEEEIQKQPEEEVQKKEAVAETTIQEKTDSTPITSNIQKQEEEIQEKEEEEEEVQSLQTKTNTAVGSSGVENSSIESRLNSSKGGGSPLPKDTKSQMESGFGTDFSNVRVHTDANAKQMNQDLGAQAFAHGNDIYFNEGKFDTSSDSGKHLLAHELTHTVQQGGGIKRKVTDVTSAPKMIQGSFLDWIPDWILNNARHIPGYLLFTVIIQYDPLLGQRVEPTPINLLRGLIGLVPFGTAIFDKLQEYNIIQRVFDWVSGRLGELNLTTQALLNLVEETWENNSVTSFIGALREEFSNLVDRITAFATSLVDQIITWIKEALIDVAEPILEENRAWSLIKKIIHYDPLRDEEVTATTVEILEDFLMLIGKETELEQMRERGTLQETADWLDTQVGTFMSLLGELRGLINAAWDAIRPANLTEIAANLTALSGRVTGFLERVWAFALTVAIEVLKLIKKALLSWLSSVANETRGFSLIKVIIGKDPFTDEVVPRTVPNLIRGFMSLMDGGEEQYAQMVETGAIARITGQIEAAVETLNMTPQSIVQLFIDLWNSFTIDDLLNPIDAFIRIIDTFGEPIGRLIAFVAEIVRIVIVAILEIMNFPFDLISNIITRSLQAMEDIKRDPIGFLKNILRAIKEGFVKFFDNIVTHLINGVMGWLMRELRDAGIPELTDFSLQGVISWVLEVLGLSMERIWEKLAEHPRIGPERVARIRGAINTLEGIWTFIKDVQERGIAAIWDKIQEQLSNLWNIVIDAVKNFVMTRIITQITTRLLSMLDPTGIMAVVNGAMAFFNAVQSFIQYLREMLEVINSFVNGVADIAQGNVATAADYLERTMGQSMPVVIGFLANQVGLGGIGARIAEIIGSVRALIDEALTWLVNKAVDTGMALLDRVMGRSAPPSEEEAPATGPVSVAVAAINSEGQREQDEGEVTAEEAQGIKNKVNTDHASVINISSVTDGGDTWDYHYVQRSTEEIPKEGTNSVDNLRREVRSVQSRIFDLSEGNENNTDLVNVSGLVDMMSDRLRDHDQNPIPANEIEQMTTELNEHKEVLNRIGVEEHPSKFVDTIDGTYMLKPEWQNTDPRRGITLRNKFYGTRYRAAVNRMRTEQLTTPYGTQTASGYDGLQNPNNPNQFRYGNNWYNNSGNTRATMEHKHKVVDQWNSDGKYTPQSDRLDYYSTISNLEVMPKSLNLSDGSNTESGYTFDVGERFRGPNDNP</sequence>
<comment type="caution">
    <text evidence="3">The sequence shown here is derived from an EMBL/GenBank/DDBJ whole genome shotgun (WGS) entry which is preliminary data.</text>
</comment>
<feature type="compositionally biased region" description="Polar residues" evidence="1">
    <location>
        <begin position="1302"/>
        <end position="1312"/>
    </location>
</feature>
<evidence type="ECO:0000259" key="2">
    <source>
        <dbReference type="Pfam" id="PF13699"/>
    </source>
</evidence>
<dbReference type="Proteomes" id="UP001597319">
    <property type="component" value="Unassembled WGS sequence"/>
</dbReference>
<evidence type="ECO:0000313" key="3">
    <source>
        <dbReference type="EMBL" id="MFD2565655.1"/>
    </source>
</evidence>
<name>A0ABW5LLH7_9FLAO</name>
<feature type="compositionally biased region" description="Basic and acidic residues" evidence="1">
    <location>
        <begin position="75"/>
        <end position="86"/>
    </location>
</feature>
<gene>
    <name evidence="3" type="ORF">ACFSR1_23470</name>
</gene>
<dbReference type="InterPro" id="IPR025295">
    <property type="entry name" value="eCIS_core_dom"/>
</dbReference>
<dbReference type="RefSeq" id="WP_378295475.1">
    <property type="nucleotide sequence ID" value="NZ_JBHULE010000037.1"/>
</dbReference>
<feature type="compositionally biased region" description="Polar residues" evidence="1">
    <location>
        <begin position="1"/>
        <end position="20"/>
    </location>
</feature>
<reference evidence="4" key="1">
    <citation type="journal article" date="2019" name="Int. J. Syst. Evol. Microbiol.">
        <title>The Global Catalogue of Microorganisms (GCM) 10K type strain sequencing project: providing services to taxonomists for standard genome sequencing and annotation.</title>
        <authorList>
            <consortium name="The Broad Institute Genomics Platform"/>
            <consortium name="The Broad Institute Genome Sequencing Center for Infectious Disease"/>
            <person name="Wu L."/>
            <person name="Ma J."/>
        </authorList>
    </citation>
    <scope>NUCLEOTIDE SEQUENCE [LARGE SCALE GENOMIC DNA]</scope>
    <source>
        <strain evidence="4">KCTC 52274</strain>
    </source>
</reference>
<dbReference type="Pfam" id="PF13699">
    <property type="entry name" value="eCIS_core"/>
    <property type="match status" value="1"/>
</dbReference>
<dbReference type="EMBL" id="JBHULE010000037">
    <property type="protein sequence ID" value="MFD2565655.1"/>
    <property type="molecule type" value="Genomic_DNA"/>
</dbReference>
<protein>
    <submittedName>
        <fullName evidence="3">DUF4157 domain-containing protein</fullName>
    </submittedName>
</protein>
<feature type="region of interest" description="Disordered" evidence="1">
    <location>
        <begin position="1"/>
        <end position="41"/>
    </location>
</feature>
<organism evidence="3 4">
    <name type="scientific">Aquimarina rubra</name>
    <dbReference type="NCBI Taxonomy" id="1920033"/>
    <lineage>
        <taxon>Bacteria</taxon>
        <taxon>Pseudomonadati</taxon>
        <taxon>Bacteroidota</taxon>
        <taxon>Flavobacteriia</taxon>
        <taxon>Flavobacteriales</taxon>
        <taxon>Flavobacteriaceae</taxon>
        <taxon>Aquimarina</taxon>
    </lineage>
</organism>
<accession>A0ABW5LLH7</accession>